<dbReference type="PANTHER" id="PTHR38934">
    <property type="entry name" value="HYPHALLY REGULATED CELL WALL PROTEIN 1"/>
    <property type="match status" value="1"/>
</dbReference>
<comment type="caution">
    <text evidence="4">The sequence shown here is derived from an EMBL/GenBank/DDBJ whole genome shotgun (WGS) entry which is preliminary data.</text>
</comment>
<accession>A0A8S1R6K0</accession>
<evidence type="ECO:0000256" key="3">
    <source>
        <dbReference type="ARBA" id="ARBA00023157"/>
    </source>
</evidence>
<proteinExistence type="predicted"/>
<evidence type="ECO:0000313" key="4">
    <source>
        <dbReference type="EMBL" id="CAD8122832.1"/>
    </source>
</evidence>
<sequence>MYLNYLSFLYFLNIAYQKEQLYEYFNSKDISSYGDWKCNSPSQGIMQTEKCQKGSDAIRIDYKCNEVEVIVSASIPHFEMQIYLDIYAFGSVDDNEPTKIIIDDSEKLQYFKQPYKNCPFGKTVQCSYINRQDWNCQMGETFIIQQPHSNNQIKIKLHSILTQGYDNEAYLLRNVQIFYNRCYKTCKTCYNQQKDSCTNCYSGIIVNSNICDSCVKLDNQRFLKIPEGCLQECPIGYSYDEDYVCLQNNRLLQIGITFSVQTSTHEIELIKINLQQSAISLRMLFTLYFSSSSINQNILIYFNQKLILNFNINQIIQYIDPDTKVAFIYKGSNNIRIELNYKIDSTDFIIKFKSSEANSLSEIKDFILEQELCVQFCQICKNYNQCQICDSYKKLYNGQCIDRCPESTKEVQNVCFELDEKLDDLEHLFWQILVREFFDISTTKERIDNLFTLQDGQSNSLNFQKGSGIYFAYIPNKRIFGGPFVWVNAKFKFHIKLTEQEQAIKLSFEVFLGNNQVQQNSLHFTINNNNQQTLVLQTNQNVLEDHSWDNDYKTQKFIVTQLIYYQSDIQNELNILFHCDGNVEQSFCGIQNFKVTSIQCGRGYIFDQFNYYQQQNPCIPICGDNLVLDNEECDDGNLEPFDGCYLCMFQCEQNCSFCIKGECQFKQNPIISEFDIIDVTPLQYLQNLCELSCEICIFKTCIECHKGFYINSITNQCETICGDSIIRGKEECDDSNLDNFDGCSYCQLIKFNKCDNDEEYSQQKCAVCHLGICLQCNQGYYNEDNNCYSYCGDGLVNEYTEECDNYNQIGCVNCKQADGYICVKLGLSPCQTCDRNCTNCQRISNDKLQCISCFDGYYPSNDECLLCDPYCITCKDQSNLCTSCYRNDCELCELFPGLYTDIQLKQCISKCGDGIQIKEYEACDDGNQENNDGCNSECQIEYSEEILNSQKRWEFKGNNSYSIYLQDIDLIVQCQSANITIDRYKLENFQYNFTKINQTCVFQFSYSTSIFKYNTIHVILILSVQSFRILNEFDQFLVKFSIEPEEQIIRSDTEQAQAELIQIYMENFGLLILILIPLSIITETYEYLWGILEVLSWINNFYFLNVRYPFVAEYFFLLSDWSQILDFPTFQGWNQPGCDYYFQAPLRFQNKGINPLFINNVQQQHFMLQII</sequence>
<keyword evidence="3" id="KW-1015">Disulfide bond</keyword>
<protein>
    <recommendedName>
        <fullName evidence="6">Insulin-like growth factor binding protein, N-terminal</fullName>
    </recommendedName>
</protein>
<gene>
    <name evidence="4" type="ORF">PSON_ATCC_30995.1.T1400171</name>
</gene>
<dbReference type="EMBL" id="CAJJDN010000140">
    <property type="protein sequence ID" value="CAD8122832.1"/>
    <property type="molecule type" value="Genomic_DNA"/>
</dbReference>
<dbReference type="OrthoDB" id="27819at2759"/>
<dbReference type="InterPro" id="IPR006212">
    <property type="entry name" value="Furin_repeat"/>
</dbReference>
<dbReference type="PANTHER" id="PTHR38934:SF6">
    <property type="entry name" value="CHROMOSOME UNDETERMINED SCAFFOLD_176, WHOLE GENOME SHOTGUN SEQUENCE"/>
    <property type="match status" value="1"/>
</dbReference>
<evidence type="ECO:0000313" key="5">
    <source>
        <dbReference type="Proteomes" id="UP000692954"/>
    </source>
</evidence>
<organism evidence="4 5">
    <name type="scientific">Paramecium sonneborni</name>
    <dbReference type="NCBI Taxonomy" id="65129"/>
    <lineage>
        <taxon>Eukaryota</taxon>
        <taxon>Sar</taxon>
        <taxon>Alveolata</taxon>
        <taxon>Ciliophora</taxon>
        <taxon>Intramacronucleata</taxon>
        <taxon>Oligohymenophorea</taxon>
        <taxon>Peniculida</taxon>
        <taxon>Parameciidae</taxon>
        <taxon>Paramecium</taxon>
    </lineage>
</organism>
<keyword evidence="1" id="KW-0732">Signal</keyword>
<evidence type="ECO:0000256" key="1">
    <source>
        <dbReference type="ARBA" id="ARBA00022729"/>
    </source>
</evidence>
<dbReference type="SMART" id="SM00261">
    <property type="entry name" value="FU"/>
    <property type="match status" value="4"/>
</dbReference>
<reference evidence="4" key="1">
    <citation type="submission" date="2021-01" db="EMBL/GenBank/DDBJ databases">
        <authorList>
            <consortium name="Genoscope - CEA"/>
            <person name="William W."/>
        </authorList>
    </citation>
    <scope>NUCLEOTIDE SEQUENCE</scope>
</reference>
<keyword evidence="2" id="KW-0677">Repeat</keyword>
<evidence type="ECO:0008006" key="6">
    <source>
        <dbReference type="Google" id="ProtNLM"/>
    </source>
</evidence>
<keyword evidence="5" id="KW-1185">Reference proteome</keyword>
<dbReference type="Pfam" id="PF13948">
    <property type="entry name" value="DUF4215"/>
    <property type="match status" value="4"/>
</dbReference>
<name>A0A8S1R6K0_9CILI</name>
<dbReference type="NCBIfam" id="TIGR02232">
    <property type="entry name" value="myxo_disulf_rpt"/>
    <property type="match status" value="3"/>
</dbReference>
<dbReference type="InterPro" id="IPR011936">
    <property type="entry name" value="Myxo_disulph_rpt"/>
</dbReference>
<dbReference type="AlphaFoldDB" id="A0A8S1R6K0"/>
<evidence type="ECO:0000256" key="2">
    <source>
        <dbReference type="ARBA" id="ARBA00022737"/>
    </source>
</evidence>
<dbReference type="Proteomes" id="UP000692954">
    <property type="component" value="Unassembled WGS sequence"/>
</dbReference>